<gene>
    <name evidence="1" type="ORF">ABID43_001860</name>
</gene>
<protein>
    <submittedName>
        <fullName evidence="1">Uncharacterized protein</fullName>
    </submittedName>
</protein>
<dbReference type="Proteomes" id="UP001549145">
    <property type="component" value="Unassembled WGS sequence"/>
</dbReference>
<reference evidence="1 2" key="1">
    <citation type="submission" date="2024-06" db="EMBL/GenBank/DDBJ databases">
        <title>Genomic Encyclopedia of Type Strains, Phase IV (KMG-IV): sequencing the most valuable type-strain genomes for metagenomic binning, comparative biology and taxonomic classification.</title>
        <authorList>
            <person name="Goeker M."/>
        </authorList>
    </citation>
    <scope>NUCLEOTIDE SEQUENCE [LARGE SCALE GENOMIC DNA]</scope>
    <source>
        <strain evidence="1 2">DSM 21331</strain>
    </source>
</reference>
<dbReference type="RefSeq" id="WP_238278482.1">
    <property type="nucleotide sequence ID" value="NZ_BPQL01000037.1"/>
</dbReference>
<proteinExistence type="predicted"/>
<comment type="caution">
    <text evidence="1">The sequence shown here is derived from an EMBL/GenBank/DDBJ whole genome shotgun (WGS) entry which is preliminary data.</text>
</comment>
<evidence type="ECO:0000313" key="1">
    <source>
        <dbReference type="EMBL" id="MET3692324.1"/>
    </source>
</evidence>
<organism evidence="1 2">
    <name type="scientific">Methylobacterium goesingense</name>
    <dbReference type="NCBI Taxonomy" id="243690"/>
    <lineage>
        <taxon>Bacteria</taxon>
        <taxon>Pseudomonadati</taxon>
        <taxon>Pseudomonadota</taxon>
        <taxon>Alphaproteobacteria</taxon>
        <taxon>Hyphomicrobiales</taxon>
        <taxon>Methylobacteriaceae</taxon>
        <taxon>Methylobacterium</taxon>
    </lineage>
</organism>
<dbReference type="EMBL" id="JBEPMM010000004">
    <property type="protein sequence ID" value="MET3692324.1"/>
    <property type="molecule type" value="Genomic_DNA"/>
</dbReference>
<name>A0ABV2L3Y2_9HYPH</name>
<accession>A0ABV2L3Y2</accession>
<sequence length="95" mass="10329">MHAHLEAWFSSVSAEDVKQLEAILKLRPETVAWIAEKNPRELKSLDGAVEFVTSSRTAAKVLAWCFVTAATAFDLVVTAAKNGIDLFQIVRGGKG</sequence>
<evidence type="ECO:0000313" key="2">
    <source>
        <dbReference type="Proteomes" id="UP001549145"/>
    </source>
</evidence>
<keyword evidence="2" id="KW-1185">Reference proteome</keyword>